<evidence type="ECO:0000256" key="8">
    <source>
        <dbReference type="ARBA" id="ARBA00022848"/>
    </source>
</evidence>
<keyword evidence="12 15" id="KW-0472">Membrane</keyword>
<keyword evidence="15" id="KW-1133">Transmembrane helix</keyword>
<dbReference type="GO" id="GO:0042446">
    <property type="term" value="P:hormone biosynthetic process"/>
    <property type="evidence" value="ECO:0007669"/>
    <property type="project" value="TreeGrafter"/>
</dbReference>
<keyword evidence="7" id="KW-0256">Endoplasmic reticulum</keyword>
<dbReference type="GO" id="GO:0005789">
    <property type="term" value="C:endoplasmic reticulum membrane"/>
    <property type="evidence" value="ECO:0007669"/>
    <property type="project" value="UniProtKB-SubCell"/>
</dbReference>
<dbReference type="InterPro" id="IPR001128">
    <property type="entry name" value="Cyt_P450"/>
</dbReference>
<protein>
    <submittedName>
        <fullName evidence="16">Cytochrome P450, family 17, subfamily A, polypeptide 2</fullName>
    </submittedName>
</protein>
<evidence type="ECO:0000256" key="6">
    <source>
        <dbReference type="ARBA" id="ARBA00022723"/>
    </source>
</evidence>
<dbReference type="GO" id="GO:0004508">
    <property type="term" value="F:steroid 17-alpha-monooxygenase activity"/>
    <property type="evidence" value="ECO:0007669"/>
    <property type="project" value="TreeGrafter"/>
</dbReference>
<comment type="subcellular location">
    <subcellularLocation>
        <location evidence="3">Endoplasmic reticulum membrane</location>
        <topology evidence="3">Peripheral membrane protein</topology>
    </subcellularLocation>
    <subcellularLocation>
        <location evidence="2">Microsome membrane</location>
        <topology evidence="2">Peripheral membrane protein</topology>
    </subcellularLocation>
</comment>
<feature type="binding site" description="axial binding residue" evidence="13">
    <location>
        <position position="435"/>
    </location>
    <ligand>
        <name>heme</name>
        <dbReference type="ChEBI" id="CHEBI:30413"/>
    </ligand>
    <ligandPart>
        <name>Fe</name>
        <dbReference type="ChEBI" id="CHEBI:18248"/>
    </ligandPart>
</feature>
<keyword evidence="15" id="KW-0812">Transmembrane</keyword>
<evidence type="ECO:0000256" key="7">
    <source>
        <dbReference type="ARBA" id="ARBA00022824"/>
    </source>
</evidence>
<evidence type="ECO:0000256" key="12">
    <source>
        <dbReference type="ARBA" id="ARBA00023136"/>
    </source>
</evidence>
<comment type="similarity">
    <text evidence="4 14">Belongs to the cytochrome P450 family.</text>
</comment>
<reference evidence="16" key="2">
    <citation type="submission" date="2025-09" db="UniProtKB">
        <authorList>
            <consortium name="Ensembl"/>
        </authorList>
    </citation>
    <scope>IDENTIFICATION</scope>
</reference>
<dbReference type="InterPro" id="IPR036396">
    <property type="entry name" value="Cyt_P450_sf"/>
</dbReference>
<sequence>MSTRLLSSLSSVLSSPSLPFSLISLFVLLVLVLHLWRRSGGSSRARGVPALPSVPVLGSLPGHLTCFPVRCRLGPLFSMQLGPHFTLVVNSYDLAKEVLLTRGRDFAGPADPRGKDIAFCDYSALWKSHRRLVHSALSLFGEGGPTHPISLFICFRLGSVGSQAFDPSAAVTRAVTNVVCTLVFSATYRRDDAELKEVIDYNNGIVETIARGGLVDLFPWLQRFPSRSLTKLKQCITVRDRLLQRKLDQHKASLSDGDGGIDPRDLLEALLRGQEGQKSEVISDDHVLMTAAETFGAGVETTSTTLLWIIAYMLHHPEVQARAQRELEEQVGLERPVRLSDRTRLPYVEAVIQEGLRIRPVSPVLIPHTALTRTSLGGHPVQPGTRVLVNMWALHHNPTDWPQPDLFKPERFLDGRGGRVSPSCFLPFGAGPRVCVGESLARLELFLFLSSLLQRISFSLPPAGPVPDLRGRLGVVLQPPPYLVVATPRHT</sequence>
<evidence type="ECO:0000256" key="13">
    <source>
        <dbReference type="PIRSR" id="PIRSR602401-1"/>
    </source>
</evidence>
<evidence type="ECO:0000256" key="10">
    <source>
        <dbReference type="ARBA" id="ARBA00023004"/>
    </source>
</evidence>
<proteinExistence type="inferred from homology"/>
<dbReference type="Proteomes" id="UP000694523">
    <property type="component" value="Unplaced"/>
</dbReference>
<evidence type="ECO:0000313" key="17">
    <source>
        <dbReference type="Proteomes" id="UP000694523"/>
    </source>
</evidence>
<evidence type="ECO:0000256" key="9">
    <source>
        <dbReference type="ARBA" id="ARBA00023002"/>
    </source>
</evidence>
<dbReference type="InterPro" id="IPR017972">
    <property type="entry name" value="Cyt_P450_CS"/>
</dbReference>
<dbReference type="AlphaFoldDB" id="A0A8C6UWD1"/>
<evidence type="ECO:0000313" key="16">
    <source>
        <dbReference type="Ensembl" id="ENSNMLP00000038912.1"/>
    </source>
</evidence>
<dbReference type="Gene3D" id="1.10.630.10">
    <property type="entry name" value="Cytochrome P450"/>
    <property type="match status" value="1"/>
</dbReference>
<dbReference type="PRINTS" id="PR00463">
    <property type="entry name" value="EP450I"/>
</dbReference>
<dbReference type="GO" id="GO:0005506">
    <property type="term" value="F:iron ion binding"/>
    <property type="evidence" value="ECO:0007669"/>
    <property type="project" value="InterPro"/>
</dbReference>
<dbReference type="GO" id="GO:0020037">
    <property type="term" value="F:heme binding"/>
    <property type="evidence" value="ECO:0007669"/>
    <property type="project" value="InterPro"/>
</dbReference>
<keyword evidence="6 13" id="KW-0479">Metal-binding</keyword>
<accession>A0A8C6UWD1</accession>
<dbReference type="Pfam" id="PF00067">
    <property type="entry name" value="p450"/>
    <property type="match status" value="1"/>
</dbReference>
<dbReference type="InterPro" id="IPR002401">
    <property type="entry name" value="Cyt_P450_E_grp-I"/>
</dbReference>
<reference evidence="16" key="1">
    <citation type="submission" date="2025-08" db="UniProtKB">
        <authorList>
            <consortium name="Ensembl"/>
        </authorList>
    </citation>
    <scope>IDENTIFICATION</scope>
</reference>
<evidence type="ECO:0000256" key="2">
    <source>
        <dbReference type="ARBA" id="ARBA00004174"/>
    </source>
</evidence>
<dbReference type="SUPFAM" id="SSF48264">
    <property type="entry name" value="Cytochrome P450"/>
    <property type="match status" value="1"/>
</dbReference>
<evidence type="ECO:0000256" key="3">
    <source>
        <dbReference type="ARBA" id="ARBA00004406"/>
    </source>
</evidence>
<evidence type="ECO:0000256" key="15">
    <source>
        <dbReference type="SAM" id="Phobius"/>
    </source>
</evidence>
<keyword evidence="8" id="KW-0492">Microsome</keyword>
<dbReference type="Ensembl" id="ENSNMLT00000043306.1">
    <property type="protein sequence ID" value="ENSNMLP00000038912.1"/>
    <property type="gene ID" value="ENSNMLG00000023439.1"/>
</dbReference>
<dbReference type="GO" id="GO:0042448">
    <property type="term" value="P:progesterone metabolic process"/>
    <property type="evidence" value="ECO:0007669"/>
    <property type="project" value="TreeGrafter"/>
</dbReference>
<feature type="transmembrane region" description="Helical" evidence="15">
    <location>
        <begin position="20"/>
        <end position="36"/>
    </location>
</feature>
<keyword evidence="11 14" id="KW-0503">Monooxygenase</keyword>
<evidence type="ECO:0000256" key="4">
    <source>
        <dbReference type="ARBA" id="ARBA00010617"/>
    </source>
</evidence>
<evidence type="ECO:0000256" key="5">
    <source>
        <dbReference type="ARBA" id="ARBA00022617"/>
    </source>
</evidence>
<dbReference type="FunFam" id="1.10.630.10:FF:000238">
    <property type="entry name" value="Cytochrome P450 2A6"/>
    <property type="match status" value="1"/>
</dbReference>
<dbReference type="PANTHER" id="PTHR24289">
    <property type="entry name" value="STEROID 17-ALPHA-HYDROXYLASE/17,20 LYASE"/>
    <property type="match status" value="1"/>
</dbReference>
<keyword evidence="17" id="KW-1185">Reference proteome</keyword>
<keyword evidence="5 13" id="KW-0349">Heme</keyword>
<dbReference type="PROSITE" id="PS00086">
    <property type="entry name" value="CYTOCHROME_P450"/>
    <property type="match status" value="1"/>
</dbReference>
<evidence type="ECO:0000256" key="11">
    <source>
        <dbReference type="ARBA" id="ARBA00023033"/>
    </source>
</evidence>
<dbReference type="PRINTS" id="PR00385">
    <property type="entry name" value="P450"/>
</dbReference>
<name>A0A8C6UWD1_9GOBI</name>
<evidence type="ECO:0000256" key="1">
    <source>
        <dbReference type="ARBA" id="ARBA00001971"/>
    </source>
</evidence>
<organism evidence="16 17">
    <name type="scientific">Neogobius melanostomus</name>
    <name type="common">round goby</name>
    <dbReference type="NCBI Taxonomy" id="47308"/>
    <lineage>
        <taxon>Eukaryota</taxon>
        <taxon>Metazoa</taxon>
        <taxon>Chordata</taxon>
        <taxon>Craniata</taxon>
        <taxon>Vertebrata</taxon>
        <taxon>Euteleostomi</taxon>
        <taxon>Actinopterygii</taxon>
        <taxon>Neopterygii</taxon>
        <taxon>Teleostei</taxon>
        <taxon>Neoteleostei</taxon>
        <taxon>Acanthomorphata</taxon>
        <taxon>Gobiaria</taxon>
        <taxon>Gobiiformes</taxon>
        <taxon>Gobioidei</taxon>
        <taxon>Gobiidae</taxon>
        <taxon>Benthophilinae</taxon>
        <taxon>Neogobiini</taxon>
        <taxon>Neogobius</taxon>
    </lineage>
</organism>
<keyword evidence="10 13" id="KW-0408">Iron</keyword>
<keyword evidence="9 14" id="KW-0560">Oxidoreductase</keyword>
<evidence type="ECO:0000256" key="14">
    <source>
        <dbReference type="RuleBase" id="RU000461"/>
    </source>
</evidence>
<dbReference type="PANTHER" id="PTHR24289:SF19">
    <property type="entry name" value="CYTOCHROME P450 FAMILY 17 POLYPEPTIDE 2"/>
    <property type="match status" value="1"/>
</dbReference>
<comment type="cofactor">
    <cofactor evidence="1 13">
        <name>heme</name>
        <dbReference type="ChEBI" id="CHEBI:30413"/>
    </cofactor>
</comment>